<dbReference type="Pfam" id="PF18074">
    <property type="entry name" value="PriA_C"/>
    <property type="match status" value="1"/>
</dbReference>
<dbReference type="GO" id="GO:0006269">
    <property type="term" value="P:DNA replication, synthesis of primer"/>
    <property type="evidence" value="ECO:0007669"/>
    <property type="project" value="UniProtKB-KW"/>
</dbReference>
<dbReference type="CDD" id="cd17929">
    <property type="entry name" value="DEXHc_priA"/>
    <property type="match status" value="1"/>
</dbReference>
<evidence type="ECO:0000256" key="8">
    <source>
        <dbReference type="ARBA" id="ARBA00022840"/>
    </source>
</evidence>
<dbReference type="Pfam" id="PF00270">
    <property type="entry name" value="DEAD"/>
    <property type="match status" value="1"/>
</dbReference>
<dbReference type="GO" id="GO:0006270">
    <property type="term" value="P:DNA replication initiation"/>
    <property type="evidence" value="ECO:0007669"/>
    <property type="project" value="TreeGrafter"/>
</dbReference>
<dbReference type="InterPro" id="IPR042115">
    <property type="entry name" value="PriA_3primeBD_sf"/>
</dbReference>
<dbReference type="GO" id="GO:0016887">
    <property type="term" value="F:ATP hydrolysis activity"/>
    <property type="evidence" value="ECO:0007669"/>
    <property type="project" value="RHEA"/>
</dbReference>
<dbReference type="SUPFAM" id="SSF52540">
    <property type="entry name" value="P-loop containing nucleoside triphosphate hydrolases"/>
    <property type="match status" value="1"/>
</dbReference>
<evidence type="ECO:0000256" key="5">
    <source>
        <dbReference type="ARBA" id="ARBA00022801"/>
    </source>
</evidence>
<dbReference type="GO" id="GO:0043138">
    <property type="term" value="F:3'-5' DNA helicase activity"/>
    <property type="evidence" value="ECO:0007669"/>
    <property type="project" value="UniProtKB-EC"/>
</dbReference>
<dbReference type="Gene3D" id="3.40.50.300">
    <property type="entry name" value="P-loop containing nucleotide triphosphate hydrolases"/>
    <property type="match status" value="2"/>
</dbReference>
<keyword evidence="1 12" id="KW-0639">Primosome</keyword>
<feature type="binding site" evidence="12">
    <location>
        <position position="516"/>
    </location>
    <ligand>
        <name>Zn(2+)</name>
        <dbReference type="ChEBI" id="CHEBI:29105"/>
        <label>1</label>
    </ligand>
</feature>
<feature type="binding site" evidence="12">
    <location>
        <position position="543"/>
    </location>
    <ligand>
        <name>Zn(2+)</name>
        <dbReference type="ChEBI" id="CHEBI:29105"/>
        <label>2</label>
    </ligand>
</feature>
<dbReference type="GO" id="GO:0006302">
    <property type="term" value="P:double-strand break repair"/>
    <property type="evidence" value="ECO:0007669"/>
    <property type="project" value="InterPro"/>
</dbReference>
<name>A0A542BH29_SERFO</name>
<evidence type="ECO:0000256" key="7">
    <source>
        <dbReference type="ARBA" id="ARBA00022833"/>
    </source>
</evidence>
<sequence length="812" mass="91475">MIAFDMELYQRRQIIQNKMYCAIGSVHLYPPNFTLHVRWLRSVAQFKNAMHCCPVSYHLNYLGYSGSRCKLANTFFHLDSHMPVVHVALPVPLARTFDYLLPDGMQPVIGARVSVPWGKQRAIGIITGSSETSELPLDKLKPIDNLLDRDSLFSASLWRILLWASEYYHYPIGEVLFHALPILLRQGKPAEAAPLWQWFATEQGRATPPESLKRAPKQQQALAAVLQRPVYRHQVNELALTESALQALRAKGLVDLRAQVVATQDWRPGFEVLGERLRLNTEQATAVGAIRSEDEQFAAWLLAGVTGSGKTEVYLSVLENILAKGKQALVLVPEIGLTPQTIARFRERFNAPVEVLHSGLNDSERLAVWLRARSGEAAIVIGTRSALFTPFSRLGVIIIDEEHDSSYKQQEGWRYHARDLAVFRAREEDIPMVMGSATPALETLHNVQLGKYRQLKLTQRAGNAKPANQHLIDLKGLPLKVGLSQPLLKSMQHHLKNGNQVMLFLNRRGYAPALLCHECGWIAECQRCDHYYTFHQHQRQLRCHHCDSQRPVPHQCPQCGSTHLVSVGVGTEQLENELAPLFPETAITRIDRDTTSRKGSLEQHLADIHRGGPRILIGTQMLAKGHHFPDVTLVALLDVDGALFSADFRSAERFAQLYTQVSGRAGRAGKQGEVLLQTHHPEHPLLQILLQQGYDAFAKQTLAERSSVFLPPYTNHIIVRSEDHDNQQAPLFLQQLRNLLEASPLKDNSLWVLGPVPALQPKRGGRFRWQLLLQHPSRRLLQHLMKSTLPLIGTLPQARKVKWTLDVDPIDS</sequence>
<evidence type="ECO:0000256" key="1">
    <source>
        <dbReference type="ARBA" id="ARBA00022515"/>
    </source>
</evidence>
<dbReference type="InterPro" id="IPR027417">
    <property type="entry name" value="P-loop_NTPase"/>
</dbReference>
<dbReference type="GO" id="GO:0008270">
    <property type="term" value="F:zinc ion binding"/>
    <property type="evidence" value="ECO:0007669"/>
    <property type="project" value="UniProtKB-UniRule"/>
</dbReference>
<evidence type="ECO:0000256" key="3">
    <source>
        <dbReference type="ARBA" id="ARBA00022723"/>
    </source>
</evidence>
<comment type="subunit">
    <text evidence="12">Component of the replication restart primosome.</text>
</comment>
<keyword evidence="9 12" id="KW-0238">DNA-binding</keyword>
<evidence type="ECO:0000256" key="12">
    <source>
        <dbReference type="HAMAP-Rule" id="MF_00983"/>
    </source>
</evidence>
<keyword evidence="6 12" id="KW-0347">Helicase</keyword>
<dbReference type="GO" id="GO:0005524">
    <property type="term" value="F:ATP binding"/>
    <property type="evidence" value="ECO:0007669"/>
    <property type="project" value="UniProtKB-UniRule"/>
</dbReference>
<evidence type="ECO:0000259" key="14">
    <source>
        <dbReference type="PROSITE" id="PS51194"/>
    </source>
</evidence>
<feature type="binding site" evidence="12">
    <location>
        <position position="519"/>
    </location>
    <ligand>
        <name>Zn(2+)</name>
        <dbReference type="ChEBI" id="CHEBI:29105"/>
        <label>1</label>
    </ligand>
</feature>
<dbReference type="Pfam" id="PF18319">
    <property type="entry name" value="Zn_ribbon_PriA"/>
    <property type="match status" value="1"/>
</dbReference>
<dbReference type="FunFam" id="3.40.1440.60:FF:000001">
    <property type="entry name" value="Primosomal protein N"/>
    <property type="match status" value="1"/>
</dbReference>
<dbReference type="SMART" id="SM00490">
    <property type="entry name" value="HELICc"/>
    <property type="match status" value="1"/>
</dbReference>
<dbReference type="Pfam" id="PF00271">
    <property type="entry name" value="Helicase_C"/>
    <property type="match status" value="1"/>
</dbReference>
<dbReference type="FunFam" id="3.40.50.300:FF:000489">
    <property type="entry name" value="Primosome assembly protein PriA"/>
    <property type="match status" value="1"/>
</dbReference>
<dbReference type="NCBIfam" id="NF004067">
    <property type="entry name" value="PRK05580.1-4"/>
    <property type="match status" value="1"/>
</dbReference>
<organism evidence="15">
    <name type="scientific">Serratia fonticola</name>
    <dbReference type="NCBI Taxonomy" id="47917"/>
    <lineage>
        <taxon>Bacteria</taxon>
        <taxon>Pseudomonadati</taxon>
        <taxon>Pseudomonadota</taxon>
        <taxon>Gammaproteobacteria</taxon>
        <taxon>Enterobacterales</taxon>
        <taxon>Yersiniaceae</taxon>
        <taxon>Serratia</taxon>
    </lineage>
</organism>
<dbReference type="EMBL" id="VISQ01000001">
    <property type="protein sequence ID" value="TVZ69616.1"/>
    <property type="molecule type" value="Genomic_DNA"/>
</dbReference>
<dbReference type="Pfam" id="PF17764">
    <property type="entry name" value="PriA_3primeBD"/>
    <property type="match status" value="1"/>
</dbReference>
<dbReference type="InterPro" id="IPR040498">
    <property type="entry name" value="PriA_CRR"/>
</dbReference>
<dbReference type="Gene3D" id="3.40.1440.60">
    <property type="entry name" value="PriA, 3(prime) DNA-binding domain"/>
    <property type="match status" value="1"/>
</dbReference>
<dbReference type="Pfam" id="PF21213">
    <property type="entry name" value="WHD_PriA"/>
    <property type="match status" value="1"/>
</dbReference>
<evidence type="ECO:0000259" key="13">
    <source>
        <dbReference type="PROSITE" id="PS51192"/>
    </source>
</evidence>
<feature type="binding site" evidence="12">
    <location>
        <position position="556"/>
    </location>
    <ligand>
        <name>Zn(2+)</name>
        <dbReference type="ChEBI" id="CHEBI:29105"/>
        <label>1</label>
    </ligand>
</feature>
<feature type="binding site" evidence="12">
    <location>
        <position position="525"/>
    </location>
    <ligand>
        <name>Zn(2+)</name>
        <dbReference type="ChEBI" id="CHEBI:29105"/>
        <label>2</label>
    </ligand>
</feature>
<dbReference type="PANTHER" id="PTHR30580">
    <property type="entry name" value="PRIMOSOMAL PROTEIN N"/>
    <property type="match status" value="1"/>
</dbReference>
<comment type="caution">
    <text evidence="15">The sequence shown here is derived from an EMBL/GenBank/DDBJ whole genome shotgun (WGS) entry which is preliminary data.</text>
</comment>
<comment type="cofactor">
    <cofactor evidence="12">
        <name>Zn(2+)</name>
        <dbReference type="ChEBI" id="CHEBI:29105"/>
    </cofactor>
    <text evidence="12">Binds 2 zinc ions per subunit.</text>
</comment>
<dbReference type="InterPro" id="IPR041236">
    <property type="entry name" value="PriA_C"/>
</dbReference>
<keyword evidence="4 12" id="KW-0547">Nucleotide-binding</keyword>
<keyword evidence="2 12" id="KW-0235">DNA replication</keyword>
<dbReference type="PROSITE" id="PS51194">
    <property type="entry name" value="HELICASE_CTER"/>
    <property type="match status" value="1"/>
</dbReference>
<dbReference type="GO" id="GO:0003677">
    <property type="term" value="F:DNA binding"/>
    <property type="evidence" value="ECO:0007669"/>
    <property type="project" value="UniProtKB-UniRule"/>
</dbReference>
<feature type="domain" description="Helicase ATP-binding" evidence="13">
    <location>
        <begin position="291"/>
        <end position="457"/>
    </location>
</feature>
<feature type="binding site" evidence="12">
    <location>
        <position position="528"/>
    </location>
    <ligand>
        <name>Zn(2+)</name>
        <dbReference type="ChEBI" id="CHEBI:29105"/>
        <label>2</label>
    </ligand>
</feature>
<dbReference type="CDD" id="cd18804">
    <property type="entry name" value="SF2_C_priA"/>
    <property type="match status" value="1"/>
</dbReference>
<dbReference type="SMART" id="SM00487">
    <property type="entry name" value="DEXDc"/>
    <property type="match status" value="1"/>
</dbReference>
<dbReference type="InterPro" id="IPR011545">
    <property type="entry name" value="DEAD/DEAH_box_helicase_dom"/>
</dbReference>
<dbReference type="GO" id="GO:0006310">
    <property type="term" value="P:DNA recombination"/>
    <property type="evidence" value="ECO:0007669"/>
    <property type="project" value="InterPro"/>
</dbReference>
<proteinExistence type="inferred from homology"/>
<dbReference type="HAMAP" id="MF_00983">
    <property type="entry name" value="PriA"/>
    <property type="match status" value="1"/>
</dbReference>
<evidence type="ECO:0000256" key="11">
    <source>
        <dbReference type="ARBA" id="ARBA00048988"/>
    </source>
</evidence>
<dbReference type="InterPro" id="IPR048949">
    <property type="entry name" value="WHD_PriA"/>
</dbReference>
<dbReference type="EC" id="5.6.2.4" evidence="12"/>
<dbReference type="NCBIfam" id="TIGR00595">
    <property type="entry name" value="priA"/>
    <property type="match status" value="1"/>
</dbReference>
<reference evidence="15" key="2">
    <citation type="submission" date="2019-08" db="EMBL/GenBank/DDBJ databases">
        <title>Investigation of anaerobic lignin degradation for improved lignocellulosic biofuels.</title>
        <authorList>
            <person name="Deangelis K.PhD."/>
        </authorList>
    </citation>
    <scope>NUCLEOTIDE SEQUENCE [LARGE SCALE GENOMIC DNA]</scope>
    <source>
        <strain evidence="15">128R</strain>
    </source>
</reference>
<evidence type="ECO:0000256" key="4">
    <source>
        <dbReference type="ARBA" id="ARBA00022741"/>
    </source>
</evidence>
<evidence type="ECO:0000256" key="9">
    <source>
        <dbReference type="ARBA" id="ARBA00023125"/>
    </source>
</evidence>
<dbReference type="PROSITE" id="PS51192">
    <property type="entry name" value="HELICASE_ATP_BIND_1"/>
    <property type="match status" value="1"/>
</dbReference>
<protein>
    <recommendedName>
        <fullName evidence="12">Replication restart protein PriA</fullName>
    </recommendedName>
    <alternativeName>
        <fullName evidence="12">ATP-dependent DNA helicase PriA</fullName>
        <ecNumber evidence="12">5.6.2.4</ecNumber>
    </alternativeName>
    <alternativeName>
        <fullName evidence="12">DNA 3'-5' helicase PriA</fullName>
    </alternativeName>
</protein>
<dbReference type="GO" id="GO:1990077">
    <property type="term" value="C:primosome complex"/>
    <property type="evidence" value="ECO:0007669"/>
    <property type="project" value="UniProtKB-UniRule"/>
</dbReference>
<comment type="function">
    <text evidence="12">Initiates the restart of stalled replication forks, which reloads the replicative helicase on sites other than the origin of replication. Recognizes and binds to abandoned replication forks and remodels them to uncover a helicase loading site. Promotes assembly of the primosome at these replication forks.</text>
</comment>
<feature type="binding site" evidence="12">
    <location>
        <position position="546"/>
    </location>
    <ligand>
        <name>Zn(2+)</name>
        <dbReference type="ChEBI" id="CHEBI:29105"/>
        <label>2</label>
    </ligand>
</feature>
<comment type="catalytic activity">
    <reaction evidence="12">
        <text>Couples ATP hydrolysis with the unwinding of duplex DNA by translocating in the 3'-5' direction.</text>
        <dbReference type="EC" id="5.6.2.4"/>
    </reaction>
</comment>
<feature type="binding site" evidence="12">
    <location>
        <position position="559"/>
    </location>
    <ligand>
        <name>Zn(2+)</name>
        <dbReference type="ChEBI" id="CHEBI:29105"/>
        <label>1</label>
    </ligand>
</feature>
<dbReference type="InterPro" id="IPR005259">
    <property type="entry name" value="PriA"/>
</dbReference>
<evidence type="ECO:0000256" key="6">
    <source>
        <dbReference type="ARBA" id="ARBA00022806"/>
    </source>
</evidence>
<dbReference type="AlphaFoldDB" id="A0A542BH29"/>
<keyword evidence="5 12" id="KW-0378">Hydrolase</keyword>
<reference evidence="15" key="1">
    <citation type="submission" date="2019-06" db="EMBL/GenBank/DDBJ databases">
        <authorList>
            <person name="Deangelis K."/>
            <person name="Huntemann M."/>
            <person name="Clum A."/>
            <person name="Pillay M."/>
            <person name="Palaniappan K."/>
            <person name="Varghese N."/>
            <person name="Mikhailova N."/>
            <person name="Stamatis D."/>
            <person name="Reddy T."/>
            <person name="Daum C."/>
            <person name="Shapiro N."/>
            <person name="Ivanova N."/>
            <person name="Kyrpides N."/>
            <person name="Woyke T."/>
        </authorList>
    </citation>
    <scope>NUCLEOTIDE SEQUENCE [LARGE SCALE GENOMIC DNA]</scope>
    <source>
        <strain evidence="15">128R</strain>
    </source>
</reference>
<comment type="similarity">
    <text evidence="12">Belongs to the helicase family. PriA subfamily.</text>
</comment>
<keyword evidence="7 12" id="KW-0862">Zinc</keyword>
<dbReference type="InterPro" id="IPR014001">
    <property type="entry name" value="Helicase_ATP-bd"/>
</dbReference>
<accession>A0A542BH29</accession>
<gene>
    <name evidence="12" type="primary">priA</name>
    <name evidence="15" type="ORF">FHU10_2136</name>
</gene>
<keyword evidence="3 12" id="KW-0479">Metal-binding</keyword>
<keyword evidence="10 12" id="KW-0413">Isomerase</keyword>
<dbReference type="InterPro" id="IPR001650">
    <property type="entry name" value="Helicase_C-like"/>
</dbReference>
<dbReference type="NCBIfam" id="NF004065">
    <property type="entry name" value="PRK05580.1-1"/>
    <property type="match status" value="1"/>
</dbReference>
<evidence type="ECO:0000256" key="2">
    <source>
        <dbReference type="ARBA" id="ARBA00022705"/>
    </source>
</evidence>
<dbReference type="InterPro" id="IPR041222">
    <property type="entry name" value="PriA_3primeBD"/>
</dbReference>
<feature type="domain" description="Helicase C-terminal" evidence="14">
    <location>
        <begin position="551"/>
        <end position="705"/>
    </location>
</feature>
<evidence type="ECO:0000313" key="15">
    <source>
        <dbReference type="EMBL" id="TVZ69616.1"/>
    </source>
</evidence>
<keyword evidence="8 12" id="KW-0067">ATP-binding</keyword>
<dbReference type="PANTHER" id="PTHR30580:SF0">
    <property type="entry name" value="PRIMOSOMAL PROTEIN N"/>
    <property type="match status" value="1"/>
</dbReference>
<evidence type="ECO:0000256" key="10">
    <source>
        <dbReference type="ARBA" id="ARBA00023235"/>
    </source>
</evidence>
<comment type="catalytic activity">
    <reaction evidence="11 12">
        <text>ATP + H2O = ADP + phosphate + H(+)</text>
        <dbReference type="Rhea" id="RHEA:13065"/>
        <dbReference type="ChEBI" id="CHEBI:15377"/>
        <dbReference type="ChEBI" id="CHEBI:15378"/>
        <dbReference type="ChEBI" id="CHEBI:30616"/>
        <dbReference type="ChEBI" id="CHEBI:43474"/>
        <dbReference type="ChEBI" id="CHEBI:456216"/>
        <dbReference type="EC" id="5.6.2.4"/>
    </reaction>
</comment>